<gene>
    <name evidence="2" type="ORF">FWK35_00018189</name>
</gene>
<keyword evidence="1" id="KW-0812">Transmembrane</keyword>
<organism evidence="2 3">
    <name type="scientific">Aphis craccivora</name>
    <name type="common">Cowpea aphid</name>
    <dbReference type="NCBI Taxonomy" id="307492"/>
    <lineage>
        <taxon>Eukaryota</taxon>
        <taxon>Metazoa</taxon>
        <taxon>Ecdysozoa</taxon>
        <taxon>Arthropoda</taxon>
        <taxon>Hexapoda</taxon>
        <taxon>Insecta</taxon>
        <taxon>Pterygota</taxon>
        <taxon>Neoptera</taxon>
        <taxon>Paraneoptera</taxon>
        <taxon>Hemiptera</taxon>
        <taxon>Sternorrhyncha</taxon>
        <taxon>Aphidomorpha</taxon>
        <taxon>Aphidoidea</taxon>
        <taxon>Aphididae</taxon>
        <taxon>Aphidini</taxon>
        <taxon>Aphis</taxon>
        <taxon>Aphis</taxon>
    </lineage>
</organism>
<dbReference type="PANTHER" id="PTHR21112:SF0">
    <property type="entry name" value="CHEMOSENSORY PROTEIN A 29A-RELATED"/>
    <property type="match status" value="1"/>
</dbReference>
<keyword evidence="3" id="KW-1185">Reference proteome</keyword>
<reference evidence="2 3" key="1">
    <citation type="submission" date="2019-08" db="EMBL/GenBank/DDBJ databases">
        <title>Whole genome of Aphis craccivora.</title>
        <authorList>
            <person name="Voronova N.V."/>
            <person name="Shulinski R.S."/>
            <person name="Bandarenka Y.V."/>
            <person name="Zhorov D.G."/>
            <person name="Warner D."/>
        </authorList>
    </citation>
    <scope>NUCLEOTIDE SEQUENCE [LARGE SCALE GENOMIC DNA]</scope>
    <source>
        <strain evidence="2">180601</strain>
        <tissue evidence="2">Whole Body</tissue>
    </source>
</reference>
<evidence type="ECO:0000313" key="3">
    <source>
        <dbReference type="Proteomes" id="UP000478052"/>
    </source>
</evidence>
<sequence length="553" mass="62227">MLSAEMDRNCYFNFKGVLIHTYVLTTSTTQSNAFLTISISDDHTIKTLKTSKYKQINYLKFASYIITNITRPTDTGKRLSLPQLPFGIYRLNFLGMLRCESIKYDVHLSKKSANTTEVVGNVTNSIPLDDSLNLEFNLAVKDSIGGWKENAFFYKSPKACSTLIKFMGPAWTKMMHSAGYHNATCPMPVVWGFYKLSGVDTGIFMEANFPKSFFYGTYKFRIMYTKNNEVCACFIFVVECLLINFIFFVVFVNSDTGKPLSFPQLPYGVYRLNFKGILRCHPPGKKSANTTEFKGNITNLVPFDDSFDIDFNLAVKDSIGGWKENAFLYKSSKACSTLKNFLGPSWTVLMDSAGYPNATCPFPKGYYKLNGIDTDTGKPLSRPQLPYGIYRLNFKGIIRCNPTSKKSANTTEIKGNITNLVPFDDSLDLEFNLAVKDSIGGWKENAFLYKSPKACSSLRKFLGAAWIPFMDSLGNKNGTCPFPKDIYIILSGIDTNVLMNGNFPKTLRSTLSQNILTPLMLISIEKDITENINKEDIINEISKSSMELKRLLQ</sequence>
<dbReference type="EMBL" id="VUJU01004300">
    <property type="protein sequence ID" value="KAF0754850.1"/>
    <property type="molecule type" value="Genomic_DNA"/>
</dbReference>
<accession>A0A6G0YFN1</accession>
<comment type="caution">
    <text evidence="2">The sequence shown here is derived from an EMBL/GenBank/DDBJ whole genome shotgun (WGS) entry which is preliminary data.</text>
</comment>
<evidence type="ECO:0000313" key="2">
    <source>
        <dbReference type="EMBL" id="KAF0754850.1"/>
    </source>
</evidence>
<keyword evidence="1" id="KW-0472">Membrane</keyword>
<dbReference type="AlphaFoldDB" id="A0A6G0YFN1"/>
<dbReference type="PANTHER" id="PTHR21112">
    <property type="entry name" value="CHEMOSENSORY PROTEIN A 29A-RELATED"/>
    <property type="match status" value="1"/>
</dbReference>
<evidence type="ECO:0000256" key="1">
    <source>
        <dbReference type="SAM" id="Phobius"/>
    </source>
</evidence>
<protein>
    <submittedName>
        <fullName evidence="2">Uncharacterized protein</fullName>
    </submittedName>
</protein>
<keyword evidence="1" id="KW-1133">Transmembrane helix</keyword>
<name>A0A6G0YFN1_APHCR</name>
<dbReference type="Proteomes" id="UP000478052">
    <property type="component" value="Unassembled WGS sequence"/>
</dbReference>
<proteinExistence type="predicted"/>
<feature type="transmembrane region" description="Helical" evidence="1">
    <location>
        <begin position="230"/>
        <end position="252"/>
    </location>
</feature>
<dbReference type="OrthoDB" id="6613462at2759"/>